<evidence type="ECO:0000313" key="11">
    <source>
        <dbReference type="Proteomes" id="UP000019760"/>
    </source>
</evidence>
<sequence>MWPERPVYERLKDMSDITPVKPFDYVIFGASGDLTMRKLLPAFYHRFRTGEVPGTARIIGVARSALERSAFQQRTREALESFVGDAYHDPETVTQFLELVHYVSLDAADETADWSGLSALLEDGRVRVFYFATAPKLYRKVCATLDARGLITPESRVVLEKPIGIDLRTAQDINEGVGRFFSEENIFRIDHYLGKETVQGVMALRFANPVLENAWSAEHISSVQITAAEVVGVEKRAAYYDTTGALRDMVQNHLLQVLSLVAMERPASLDADAVRDAKVAVLHALRPLTGAAVGENTVRAQYQAGEVKGEAVPGYLDELGHASTTETYAAVQAEIDTPRWKGVPFYLRTGKRLAEKVSEIVITFRPPEAGRSSGADLFPSPPRANLLVIRVQPDEGVTWRFNAKDPADDGFDLRCATMDVHFERQFRQRYPDAYERLLLDAVRGNPILFIRRDEVEAAWRWIEPILEGWGRQDVPMCGYPAGGHGPKEADDLLARHGDAWYSGAA</sequence>
<dbReference type="SUPFAM" id="SSF55347">
    <property type="entry name" value="Glyceraldehyde-3-phosphate dehydrogenase-like, C-terminal domain"/>
    <property type="match status" value="1"/>
</dbReference>
<dbReference type="PANTHER" id="PTHR23429:SF0">
    <property type="entry name" value="GLUCOSE-6-PHOSPHATE 1-DEHYDROGENASE"/>
    <property type="match status" value="1"/>
</dbReference>
<feature type="active site" description="Proton acceptor" evidence="7">
    <location>
        <position position="253"/>
    </location>
</feature>
<reference evidence="11" key="1">
    <citation type="journal article" date="2014" name="FEMS Microbiol. Lett.">
        <title>Draft Genomic DNA Sequence of the Facultatively Methylotrophic Bacterium Acidomonas methanolica type strain MB58.</title>
        <authorList>
            <person name="Higashiura N."/>
            <person name="Hadano H."/>
            <person name="Hirakawa H."/>
            <person name="Matsutani M."/>
            <person name="Takabe S."/>
            <person name="Matsushita K."/>
            <person name="Azuma Y."/>
        </authorList>
    </citation>
    <scope>NUCLEOTIDE SEQUENCE [LARGE SCALE GENOMIC DNA]</scope>
    <source>
        <strain evidence="11">MB58</strain>
    </source>
</reference>
<feature type="binding site" evidence="7">
    <location>
        <position position="248"/>
    </location>
    <ligand>
        <name>substrate</name>
    </ligand>
</feature>
<dbReference type="PROSITE" id="PS00069">
    <property type="entry name" value="G6P_DEHYDROGENASE"/>
    <property type="match status" value="1"/>
</dbReference>
<comment type="caution">
    <text evidence="10">The sequence shown here is derived from an EMBL/GenBank/DDBJ whole genome shotgun (WGS) entry which is preliminary data.</text>
</comment>
<dbReference type="GO" id="GO:0050661">
    <property type="term" value="F:NADP binding"/>
    <property type="evidence" value="ECO:0007669"/>
    <property type="project" value="UniProtKB-UniRule"/>
</dbReference>
<dbReference type="Gene3D" id="3.30.360.10">
    <property type="entry name" value="Dihydrodipicolinate Reductase, domain 2"/>
    <property type="match status" value="1"/>
</dbReference>
<dbReference type="Pfam" id="PF02781">
    <property type="entry name" value="G6PD_C"/>
    <property type="match status" value="1"/>
</dbReference>
<protein>
    <recommendedName>
        <fullName evidence="7">Glucose-6-phosphate 1-dehydrogenase</fullName>
        <shortName evidence="7">G6PD</shortName>
        <ecNumber evidence="7">1.1.1.49</ecNumber>
    </recommendedName>
</protein>
<dbReference type="InterPro" id="IPR001282">
    <property type="entry name" value="G6P_DH"/>
</dbReference>
<feature type="domain" description="Glucose-6-phosphate dehydrogenase NAD-binding" evidence="8">
    <location>
        <begin position="26"/>
        <end position="199"/>
    </location>
</feature>
<feature type="binding site" evidence="7">
    <location>
        <position position="351"/>
    </location>
    <ligand>
        <name>substrate</name>
    </ligand>
</feature>
<comment type="catalytic activity">
    <reaction evidence="7">
        <text>D-glucose 6-phosphate + NADP(+) = 6-phospho-D-glucono-1,5-lactone + NADPH + H(+)</text>
        <dbReference type="Rhea" id="RHEA:15841"/>
        <dbReference type="ChEBI" id="CHEBI:15378"/>
        <dbReference type="ChEBI" id="CHEBI:57783"/>
        <dbReference type="ChEBI" id="CHEBI:57955"/>
        <dbReference type="ChEBI" id="CHEBI:58349"/>
        <dbReference type="ChEBI" id="CHEBI:61548"/>
        <dbReference type="EC" id="1.1.1.49"/>
    </reaction>
</comment>
<evidence type="ECO:0000256" key="7">
    <source>
        <dbReference type="HAMAP-Rule" id="MF_00966"/>
    </source>
</evidence>
<dbReference type="InterPro" id="IPR022674">
    <property type="entry name" value="G6P_DH_NAD-bd"/>
</dbReference>
<feature type="binding site" evidence="7">
    <location>
        <position position="356"/>
    </location>
    <ligand>
        <name>substrate</name>
    </ligand>
</feature>
<dbReference type="AlphaFoldDB" id="A0A023D747"/>
<feature type="binding site" evidence="7">
    <location>
        <position position="161"/>
    </location>
    <ligand>
        <name>NADP(+)</name>
        <dbReference type="ChEBI" id="CHEBI:58349"/>
    </ligand>
</feature>
<dbReference type="Proteomes" id="UP000019760">
    <property type="component" value="Unassembled WGS sequence"/>
</dbReference>
<keyword evidence="5 7" id="KW-0560">Oxidoreductase</keyword>
<comment type="caution">
    <text evidence="7">Lacks conserved residue(s) required for the propagation of feature annotation.</text>
</comment>
<proteinExistence type="inferred from homology"/>
<evidence type="ECO:0000256" key="4">
    <source>
        <dbReference type="ARBA" id="ARBA00022857"/>
    </source>
</evidence>
<dbReference type="GO" id="GO:0005829">
    <property type="term" value="C:cytosol"/>
    <property type="evidence" value="ECO:0007669"/>
    <property type="project" value="TreeGrafter"/>
</dbReference>
<dbReference type="PRINTS" id="PR00079">
    <property type="entry name" value="G6PDHDRGNASE"/>
</dbReference>
<dbReference type="InterPro" id="IPR022675">
    <property type="entry name" value="G6P_DH_C"/>
</dbReference>
<dbReference type="PANTHER" id="PTHR23429">
    <property type="entry name" value="GLUCOSE-6-PHOSPHATE 1-DEHYDROGENASE G6PD"/>
    <property type="match status" value="1"/>
</dbReference>
<evidence type="ECO:0000256" key="1">
    <source>
        <dbReference type="ARBA" id="ARBA00004937"/>
    </source>
</evidence>
<dbReference type="EC" id="1.1.1.49" evidence="7"/>
<organism evidence="10 11">
    <name type="scientific">Acidomonas methanolica NBRC 104435</name>
    <dbReference type="NCBI Taxonomy" id="1231351"/>
    <lineage>
        <taxon>Bacteria</taxon>
        <taxon>Pseudomonadati</taxon>
        <taxon>Pseudomonadota</taxon>
        <taxon>Alphaproteobacteria</taxon>
        <taxon>Acetobacterales</taxon>
        <taxon>Acetobacteraceae</taxon>
        <taxon>Acidomonas</taxon>
    </lineage>
</organism>
<dbReference type="InterPro" id="IPR036291">
    <property type="entry name" value="NAD(P)-bd_dom_sf"/>
</dbReference>
<dbReference type="NCBIfam" id="TIGR00871">
    <property type="entry name" value="zwf"/>
    <property type="match status" value="1"/>
</dbReference>
<dbReference type="SUPFAM" id="SSF51735">
    <property type="entry name" value="NAD(P)-binding Rossmann-fold domains"/>
    <property type="match status" value="1"/>
</dbReference>
<dbReference type="Gene3D" id="3.40.50.720">
    <property type="entry name" value="NAD(P)-binding Rossmann-like Domain"/>
    <property type="match status" value="1"/>
</dbReference>
<comment type="function">
    <text evidence="7">Catalyzes the oxidation of glucose 6-phosphate to 6-phosphogluconolactone.</text>
</comment>
<feature type="binding site" evidence="7">
    <location>
        <position position="191"/>
    </location>
    <ligand>
        <name>substrate</name>
    </ligand>
</feature>
<evidence type="ECO:0000256" key="2">
    <source>
        <dbReference type="ARBA" id="ARBA00009975"/>
    </source>
</evidence>
<keyword evidence="4 7" id="KW-0521">NADP</keyword>
<feature type="binding site" evidence="7">
    <location>
        <position position="63"/>
    </location>
    <ligand>
        <name>NADP(+)</name>
        <dbReference type="ChEBI" id="CHEBI:58349"/>
    </ligand>
</feature>
<dbReference type="GO" id="GO:0006006">
    <property type="term" value="P:glucose metabolic process"/>
    <property type="evidence" value="ECO:0007669"/>
    <property type="project" value="UniProtKB-KW"/>
</dbReference>
<feature type="binding site" evidence="7">
    <location>
        <position position="195"/>
    </location>
    <ligand>
        <name>substrate</name>
    </ligand>
</feature>
<dbReference type="UniPathway" id="UPA00115">
    <property type="reaction ID" value="UER00408"/>
</dbReference>
<evidence type="ECO:0000256" key="3">
    <source>
        <dbReference type="ARBA" id="ARBA00022526"/>
    </source>
</evidence>
<dbReference type="HAMAP" id="MF_00966">
    <property type="entry name" value="G6PD"/>
    <property type="match status" value="1"/>
</dbReference>
<dbReference type="EMBL" id="BAND01000085">
    <property type="protein sequence ID" value="GAJ29909.1"/>
    <property type="molecule type" value="Genomic_DNA"/>
</dbReference>
<name>A0A023D747_ACIMT</name>
<keyword evidence="3 7" id="KW-0313">Glucose metabolism</keyword>
<dbReference type="InterPro" id="IPR019796">
    <property type="entry name" value="G6P_DH_AS"/>
</dbReference>
<evidence type="ECO:0000256" key="6">
    <source>
        <dbReference type="ARBA" id="ARBA00023277"/>
    </source>
</evidence>
<evidence type="ECO:0000256" key="5">
    <source>
        <dbReference type="ARBA" id="ARBA00023002"/>
    </source>
</evidence>
<comment type="similarity">
    <text evidence="2 7">Belongs to the glucose-6-phosphate dehydrogenase family.</text>
</comment>
<dbReference type="GO" id="GO:0009051">
    <property type="term" value="P:pentose-phosphate shunt, oxidative branch"/>
    <property type="evidence" value="ECO:0007669"/>
    <property type="project" value="TreeGrafter"/>
</dbReference>
<keyword evidence="11" id="KW-1185">Reference proteome</keyword>
<dbReference type="PIRSF" id="PIRSF000110">
    <property type="entry name" value="G6PD"/>
    <property type="match status" value="1"/>
</dbReference>
<feature type="domain" description="Glucose-6-phosphate dehydrogenase C-terminal" evidence="9">
    <location>
        <begin position="202"/>
        <end position="500"/>
    </location>
</feature>
<accession>A0A023D747</accession>
<evidence type="ECO:0000259" key="8">
    <source>
        <dbReference type="Pfam" id="PF00479"/>
    </source>
</evidence>
<keyword evidence="6 7" id="KW-0119">Carbohydrate metabolism</keyword>
<dbReference type="Pfam" id="PF00479">
    <property type="entry name" value="G6PD_N"/>
    <property type="match status" value="1"/>
</dbReference>
<evidence type="ECO:0000259" key="9">
    <source>
        <dbReference type="Pfam" id="PF02781"/>
    </source>
</evidence>
<dbReference type="GO" id="GO:0004345">
    <property type="term" value="F:glucose-6-phosphate dehydrogenase activity"/>
    <property type="evidence" value="ECO:0007669"/>
    <property type="project" value="UniProtKB-UniRule"/>
</dbReference>
<comment type="pathway">
    <text evidence="1 7">Carbohydrate degradation; pentose phosphate pathway; D-ribulose 5-phosphate from D-glucose 6-phosphate (oxidative stage): step 1/3.</text>
</comment>
<feature type="binding site" evidence="7">
    <location>
        <position position="229"/>
    </location>
    <ligand>
        <name>substrate</name>
    </ligand>
</feature>
<evidence type="ECO:0000313" key="10">
    <source>
        <dbReference type="EMBL" id="GAJ29909.1"/>
    </source>
</evidence>
<gene>
    <name evidence="7" type="primary">zwf</name>
    <name evidence="10" type="ORF">Amme_085_037</name>
</gene>
<reference evidence="10 11" key="2">
    <citation type="journal article" date="2014" name="FEMS Microbiol. Lett.">
        <title>Draft genomic DNA sequence of the facultatively methylotrophic bacterium Acidomonas methanolica type strain MB58.</title>
        <authorList>
            <person name="Higashiura N."/>
            <person name="Hadano H."/>
            <person name="Hirakawa H."/>
            <person name="Matsutani M."/>
            <person name="Takabe S."/>
            <person name="Matsushita K."/>
            <person name="Azuma Y."/>
        </authorList>
    </citation>
    <scope>NUCLEOTIDE SEQUENCE [LARGE SCALE GENOMIC DNA]</scope>
    <source>
        <strain evidence="10 11">MB58</strain>
    </source>
</reference>